<comment type="caution">
    <text evidence="2">The sequence shown here is derived from an EMBL/GenBank/DDBJ whole genome shotgun (WGS) entry which is preliminary data.</text>
</comment>
<feature type="transmembrane region" description="Helical" evidence="1">
    <location>
        <begin position="63"/>
        <end position="80"/>
    </location>
</feature>
<organism evidence="2 3">
    <name type="scientific">Methylobacterium haplocladii</name>
    <dbReference type="NCBI Taxonomy" id="1176176"/>
    <lineage>
        <taxon>Bacteria</taxon>
        <taxon>Pseudomonadati</taxon>
        <taxon>Pseudomonadota</taxon>
        <taxon>Alphaproteobacteria</taxon>
        <taxon>Hyphomicrobiales</taxon>
        <taxon>Methylobacteriaceae</taxon>
        <taxon>Methylobacterium</taxon>
    </lineage>
</organism>
<evidence type="ECO:0000256" key="1">
    <source>
        <dbReference type="SAM" id="Phobius"/>
    </source>
</evidence>
<gene>
    <name evidence="2" type="ORF">MHA02_05410</name>
</gene>
<sequence length="95" mass="10367">MRAVRSGHRDLVLRSERVRCYAERMPRWLAILAAVPLALLLIVAASTVDDWPSVAFAKVTDGGLWTGLALFVGIAIVLALRPRADAQSRDSAKVK</sequence>
<evidence type="ECO:0000313" key="3">
    <source>
        <dbReference type="Proteomes" id="UP000321258"/>
    </source>
</evidence>
<dbReference type="Proteomes" id="UP000321258">
    <property type="component" value="Unassembled WGS sequence"/>
</dbReference>
<accession>A0A512IKA3</accession>
<keyword evidence="3" id="KW-1185">Reference proteome</keyword>
<protein>
    <submittedName>
        <fullName evidence="2">Uncharacterized protein</fullName>
    </submittedName>
</protein>
<reference evidence="2 3" key="1">
    <citation type="submission" date="2019-07" db="EMBL/GenBank/DDBJ databases">
        <title>Whole genome shotgun sequence of Methylobacterium haplocladii NBRC 107714.</title>
        <authorList>
            <person name="Hosoyama A."/>
            <person name="Uohara A."/>
            <person name="Ohji S."/>
            <person name="Ichikawa N."/>
        </authorList>
    </citation>
    <scope>NUCLEOTIDE SEQUENCE [LARGE SCALE GENOMIC DNA]</scope>
    <source>
        <strain evidence="2 3">NBRC 107714</strain>
    </source>
</reference>
<keyword evidence="1" id="KW-0472">Membrane</keyword>
<dbReference type="EMBL" id="BJZT01000005">
    <property type="protein sequence ID" value="GEO98153.1"/>
    <property type="molecule type" value="Genomic_DNA"/>
</dbReference>
<keyword evidence="1" id="KW-0812">Transmembrane</keyword>
<evidence type="ECO:0000313" key="2">
    <source>
        <dbReference type="EMBL" id="GEO98153.1"/>
    </source>
</evidence>
<proteinExistence type="predicted"/>
<dbReference type="AlphaFoldDB" id="A0A512IKA3"/>
<name>A0A512IKA3_9HYPH</name>
<keyword evidence="1" id="KW-1133">Transmembrane helix</keyword>
<feature type="transmembrane region" description="Helical" evidence="1">
    <location>
        <begin position="28"/>
        <end position="48"/>
    </location>
</feature>